<organism evidence="3 4">
    <name type="scientific">Clostridium kluyveri (strain ATCC 8527 / DSM 555 / NBRC 12016 / NCIMB 10680 / K1)</name>
    <dbReference type="NCBI Taxonomy" id="431943"/>
    <lineage>
        <taxon>Bacteria</taxon>
        <taxon>Bacillati</taxon>
        <taxon>Bacillota</taxon>
        <taxon>Clostridia</taxon>
        <taxon>Eubacteriales</taxon>
        <taxon>Clostridiaceae</taxon>
        <taxon>Clostridium</taxon>
    </lineage>
</organism>
<dbReference type="KEGG" id="ckl:CKL_4058"/>
<geneLocation type="plasmid" evidence="3 4">
    <name>pCKL555A</name>
</geneLocation>
<keyword evidence="4" id="KW-1185">Reference proteome</keyword>
<sequence length="122" mass="13021">MKKTAFILGTIAGIVGIISCGILLYVGLNTTVDHDNVYSVIIISFIGLILQIVGLVYALMVESKTEIAGKVMIVAGISDLIVSFFSILGDSPVTFIICFVVFVLFLISGIFAIKASKETITE</sequence>
<dbReference type="EMBL" id="CP000674">
    <property type="protein sequence ID" value="ABQ23657.1"/>
    <property type="molecule type" value="Genomic_DNA"/>
</dbReference>
<proteinExistence type="predicted"/>
<evidence type="ECO:0000313" key="3">
    <source>
        <dbReference type="EMBL" id="ABQ23657.1"/>
    </source>
</evidence>
<dbReference type="PROSITE" id="PS51257">
    <property type="entry name" value="PROKAR_LIPOPROTEIN"/>
    <property type="match status" value="1"/>
</dbReference>
<protein>
    <recommendedName>
        <fullName evidence="2">DUF4064 domain-containing protein</fullName>
    </recommendedName>
</protein>
<evidence type="ECO:0000256" key="1">
    <source>
        <dbReference type="SAM" id="Phobius"/>
    </source>
</evidence>
<feature type="transmembrane region" description="Helical" evidence="1">
    <location>
        <begin position="5"/>
        <end position="26"/>
    </location>
</feature>
<keyword evidence="1" id="KW-1133">Transmembrane helix</keyword>
<dbReference type="RefSeq" id="WP_011930404.1">
    <property type="nucleotide sequence ID" value="NC_009466.1"/>
</dbReference>
<feature type="transmembrane region" description="Helical" evidence="1">
    <location>
        <begin position="38"/>
        <end position="60"/>
    </location>
</feature>
<feature type="transmembrane region" description="Helical" evidence="1">
    <location>
        <begin position="67"/>
        <end position="87"/>
    </location>
</feature>
<keyword evidence="1" id="KW-0472">Membrane</keyword>
<dbReference type="Proteomes" id="UP000002411">
    <property type="component" value="Plasmid pCKL555A"/>
</dbReference>
<gene>
    <name evidence="3" type="ordered locus">CKL_4058</name>
</gene>
<name>A5F9L1_CLOK5</name>
<evidence type="ECO:0000313" key="4">
    <source>
        <dbReference type="Proteomes" id="UP000002411"/>
    </source>
</evidence>
<dbReference type="InterPro" id="IPR025273">
    <property type="entry name" value="DUF4064"/>
</dbReference>
<dbReference type="HOGENOM" id="CLU_2022700_0_0_9"/>
<dbReference type="Pfam" id="PF13273">
    <property type="entry name" value="DUF4064"/>
    <property type="match status" value="1"/>
</dbReference>
<reference evidence="3 4" key="1">
    <citation type="journal article" date="2008" name="Proc. Natl. Acad. Sci. U.S.A.">
        <title>The genome of Clostridium kluyveri, a strict anaerobe with unique metabolic features.</title>
        <authorList>
            <person name="Seedorf H."/>
            <person name="Fricke W.F."/>
            <person name="Veith B."/>
            <person name="Brueggemann H."/>
            <person name="Liesegang H."/>
            <person name="Strittmatter A."/>
            <person name="Miethke M."/>
            <person name="Buckel W."/>
            <person name="Hinderberger J."/>
            <person name="Li F."/>
            <person name="Hagemeier C."/>
            <person name="Thauer R.K."/>
            <person name="Gottschalk G."/>
        </authorList>
    </citation>
    <scope>NUCLEOTIDE SEQUENCE [LARGE SCALE GENOMIC DNA]</scope>
    <source>
        <strain evidence="4">ATCC 8527 / DSM 555 / NCIMB 10680</strain>
        <plasmid evidence="4">pCKL555A</plasmid>
    </source>
</reference>
<accession>A5F9L1</accession>
<feature type="domain" description="DUF4064" evidence="2">
    <location>
        <begin position="1"/>
        <end position="81"/>
    </location>
</feature>
<feature type="transmembrane region" description="Helical" evidence="1">
    <location>
        <begin position="93"/>
        <end position="113"/>
    </location>
</feature>
<evidence type="ECO:0000259" key="2">
    <source>
        <dbReference type="Pfam" id="PF13273"/>
    </source>
</evidence>
<dbReference type="AlphaFoldDB" id="A5F9L1"/>
<keyword evidence="1" id="KW-0812">Transmembrane</keyword>
<keyword evidence="3" id="KW-0614">Plasmid</keyword>